<organism evidence="6 7">
    <name type="scientific">Aphanomyces astaci</name>
    <name type="common">Crayfish plague agent</name>
    <dbReference type="NCBI Taxonomy" id="112090"/>
    <lineage>
        <taxon>Eukaryota</taxon>
        <taxon>Sar</taxon>
        <taxon>Stramenopiles</taxon>
        <taxon>Oomycota</taxon>
        <taxon>Saprolegniomycetes</taxon>
        <taxon>Saprolegniales</taxon>
        <taxon>Verrucalvaceae</taxon>
        <taxon>Aphanomyces</taxon>
    </lineage>
</organism>
<dbReference type="InterPro" id="IPR011989">
    <property type="entry name" value="ARM-like"/>
</dbReference>
<evidence type="ECO:0000256" key="2">
    <source>
        <dbReference type="ARBA" id="ARBA00006427"/>
    </source>
</evidence>
<dbReference type="EMBL" id="MZMZ02001541">
    <property type="protein sequence ID" value="RQM29088.1"/>
    <property type="molecule type" value="Genomic_DNA"/>
</dbReference>
<evidence type="ECO:0000256" key="1">
    <source>
        <dbReference type="ARBA" id="ARBA00004123"/>
    </source>
</evidence>
<dbReference type="InterPro" id="IPR024679">
    <property type="entry name" value="Ipi1_N"/>
</dbReference>
<accession>A0A425DIL9</accession>
<gene>
    <name evidence="6" type="ORF">B5M09_008646</name>
</gene>
<dbReference type="PANTHER" id="PTHR16056:SF2">
    <property type="entry name" value="TESTIS-EXPRESSED PROTEIN 10"/>
    <property type="match status" value="1"/>
</dbReference>
<dbReference type="InterPro" id="IPR027267">
    <property type="entry name" value="AH/BAR_dom_sf"/>
</dbReference>
<evidence type="ECO:0000256" key="3">
    <source>
        <dbReference type="ARBA" id="ARBA00023242"/>
    </source>
</evidence>
<comment type="subcellular location">
    <subcellularLocation>
        <location evidence="1">Nucleus</location>
    </subcellularLocation>
</comment>
<name>A0A425DIL9_APHAT</name>
<dbReference type="Pfam" id="PF12333">
    <property type="entry name" value="Ipi1_N"/>
    <property type="match status" value="1"/>
</dbReference>
<dbReference type="GO" id="GO:0005634">
    <property type="term" value="C:nucleus"/>
    <property type="evidence" value="ECO:0007669"/>
    <property type="project" value="UniProtKB-SubCell"/>
</dbReference>
<feature type="region of interest" description="Disordered" evidence="4">
    <location>
        <begin position="1"/>
        <end position="32"/>
    </location>
</feature>
<dbReference type="Gene3D" id="1.25.10.10">
    <property type="entry name" value="Leucine-rich Repeat Variant"/>
    <property type="match status" value="1"/>
</dbReference>
<dbReference type="SUPFAM" id="SSF48371">
    <property type="entry name" value="ARM repeat"/>
    <property type="match status" value="1"/>
</dbReference>
<feature type="domain" description="Pre-rRNA-processing protein Ipi1 N-terminal" evidence="5">
    <location>
        <begin position="147"/>
        <end position="243"/>
    </location>
</feature>
<evidence type="ECO:0000256" key="4">
    <source>
        <dbReference type="SAM" id="MobiDB-lite"/>
    </source>
</evidence>
<dbReference type="VEuPathDB" id="FungiDB:H257_18428"/>
<dbReference type="Proteomes" id="UP000284702">
    <property type="component" value="Unassembled WGS sequence"/>
</dbReference>
<dbReference type="VEuPathDB" id="FungiDB:H257_18420"/>
<protein>
    <recommendedName>
        <fullName evidence="5">Pre-rRNA-processing protein Ipi1 N-terminal domain-containing protein</fullName>
    </recommendedName>
</protein>
<keyword evidence="7" id="KW-1185">Reference proteome</keyword>
<dbReference type="PANTHER" id="PTHR16056">
    <property type="entry name" value="REGULATOR OF MICROTUBULE DYNAMICS PROTEIN"/>
    <property type="match status" value="1"/>
</dbReference>
<dbReference type="SUPFAM" id="SSF103657">
    <property type="entry name" value="BAR/IMD domain-like"/>
    <property type="match status" value="1"/>
</dbReference>
<evidence type="ECO:0000313" key="6">
    <source>
        <dbReference type="EMBL" id="RQM29088.1"/>
    </source>
</evidence>
<proteinExistence type="inferred from homology"/>
<evidence type="ECO:0000313" key="7">
    <source>
        <dbReference type="Proteomes" id="UP000284702"/>
    </source>
</evidence>
<dbReference type="InterPro" id="IPR016024">
    <property type="entry name" value="ARM-type_fold"/>
</dbReference>
<reference evidence="6" key="1">
    <citation type="submission" date="2018-07" db="EMBL/GenBank/DDBJ databases">
        <title>Annotation of Aphanomyces astaci genome assembly.</title>
        <authorList>
            <person name="Studholme D.J."/>
        </authorList>
    </citation>
    <scope>NUCLEOTIDE SEQUENCE [LARGE SCALE GENOMIC DNA]</scope>
    <source>
        <strain evidence="6">Pc</strain>
    </source>
</reference>
<comment type="similarity">
    <text evidence="2">Belongs to the IPI1/TEX10 family.</text>
</comment>
<comment type="caution">
    <text evidence="6">The sequence shown here is derived from an EMBL/GenBank/DDBJ whole genome shotgun (WGS) entry which is preliminary data.</text>
</comment>
<sequence length="1332" mass="147073">MANLKGGASKGGQKKKPGDFKRPKRKVGRKVVQSNVTNASIQSRRINMTEQSMLQDKSGAAVTHRNQTLQDILSKASHYNAHVRRDAMSSLKELIRLHPMTLVANIGLVLERLLQVMVDDEAIVREACVATWKDCFASLASSHSEQVVVPFAQLILVYFCSGLTHLKPSVREDVLRHINAVLDIPAFALLLAGALSPEQCGRLLENFKDSISTKASTVHVKNSYSLFAEKAKVKQSQLQSSVLKARFFAVEVVHKLLQALDKVTTIAATGVHKDELNLASNTSLLLVSRSQVVGWSSHREPVKGTSEQDQSWPAKALALLPPLLGLWMECHGDDNTALPPTVLTHLILIVEASTIIIRASTLQADDPALKVYAQTYFTDFPRAPMEIMSNADSSTLHFWSALNLSIAQCGCECFVGSNAADLDDVLTQFVQSEFDNLVQSDSSVRQVAQGPTLLKGRLQLLTSLLERGDHPELLEAFTTLYMSSVPNSGTFRACSAFALQHLTNVFTTKSRAKVASLSWSVVSKWMGRFGLYMLAIVDSTQQDTFKAIFRVSIGVLTRLPPAELESEHMASWLTSVVAFFTSTTNPVWFGQLPWSTQLEAVALLHHLPTYPPAFLRTLAACCKADILHKLDRGALLSFYMSTLFAQGNELLCPQVCRLLSGLNFGSSLSSILAPTLAKQSVEDNAVALVMAFVVCLKSNAKGSGGEKQRTPDVLKTHLVASFVKVLVTPQLEAAYSTLVYEGMRIATACSWTVATQLVTETNLAGLLQLLRESSLRKVVASYHAELVDVIAGIRTTHADDKRLLVDDLSLTENAFTCQAISSYLQDRAAHEQFYSKQLAKIQQNVKTEDWAKHVANTWNTFHHTIAAISLEYAEFSNMHTSSIVSGMKACTSQQESQIQRLITEGSKLRTQYVECMNKMSKAKERYDKKCAEAIDTIQSIRRPPAADGTSDKVDIFSKVWDNTAKGLGLGSLERQKQRMASCLEDVVASEDAYVRSVDAMNIQYTSYERQVQENLIAFEVTEEQRLEYIKDLLVRSEKSRNAMMGRVERLISGMREALKSIDVLGTMPMTLSRSHCLVLDDIDDGFTKLLGLKHKEGNDVELQVDISPASITALVLKMQTMTDQGVVFTHTMLNTLVECISAEETLVGALERIHTSYSPLSNEAATLFSSAAPVVFAEGTTLDRGWGAVLMHMQRVAYLHKEFGSLLAEPVSLSLDTMKTEYIETKLKMDDELHHLLASVATDMASHTKLEQKLDAKSKELAVTKASLASNIEKDAMLQRFMESPVDRERKLVVKSDLLQDEVADLKGQVDASGAAMTAKLELRRQVQHIFF</sequence>
<keyword evidence="3" id="KW-0539">Nucleus</keyword>
<evidence type="ECO:0000259" key="5">
    <source>
        <dbReference type="Pfam" id="PF12333"/>
    </source>
</evidence>
<dbReference type="Gene3D" id="1.20.1270.60">
    <property type="entry name" value="Arfaptin homology (AH) domain/BAR domain"/>
    <property type="match status" value="2"/>
</dbReference>